<dbReference type="GO" id="GO:0000155">
    <property type="term" value="F:phosphorelay sensor kinase activity"/>
    <property type="evidence" value="ECO:0007669"/>
    <property type="project" value="InterPro"/>
</dbReference>
<comment type="caution">
    <text evidence="14">The sequence shown here is derived from an EMBL/GenBank/DDBJ whole genome shotgun (WGS) entry which is preliminary data.</text>
</comment>
<dbReference type="PROSITE" id="PS50885">
    <property type="entry name" value="HAMP"/>
    <property type="match status" value="1"/>
</dbReference>
<dbReference type="PRINTS" id="PR00344">
    <property type="entry name" value="BCTRLSENSOR"/>
</dbReference>
<accession>A0A7W7ZVB6</accession>
<evidence type="ECO:0000259" key="12">
    <source>
        <dbReference type="PROSITE" id="PS50109"/>
    </source>
</evidence>
<dbReference type="InterPro" id="IPR005467">
    <property type="entry name" value="His_kinase_dom"/>
</dbReference>
<sequence>MKQWRMRTTLMVSLLAVSLGLTATCLLIIRVSVEQEIRRGLDSDLNHSLSTFRNTASQRNEMLMREAALLADLPYLKSTMSTQDARTIQDGSGEFWTTSGSDFFALASPAGKLFTHLNRGAALDDTLVESGVQSCMVDAEDTCMVAFGQSLYELSIQPVYFGPPANGSQLGYVIIGYAIDHAVARQVSEVASADVAFIVDGNVLATTLPADRLSDLQLRSQMLDATSAAPQKIQLQREAYVASASALTVAGSTHAQLVVLKSYDRASMYLRRVNQWILVLGLSALPIGVLLAMAISRTVTRPLETLVAGARALGQGDFNYGLSTEGAVEVRELGLAFDRMRGELKRTQRELLESDRLATIGRMASSVSHDLRHHLSAIYANAEFMSLDGTGNEERLELLLEVKEAVQGMTDLVESLLLFGRTGQVLHVQYESIAHLVERTVHSVRQNPECRTVQVMIAELESVDAWVDSVKLGRALYNLVLNACQATKTGTVPPTVTITLSEDAEKIRIAICDTGKGVPAAIRGTLFQPFVSSGKVNGTGLGLTVAQHVAQEHGGEVRLEKSEPGRTIFSILLFKKALQALGQNQSESYLGERTAEQEGAEAKTGHELERERL</sequence>
<keyword evidence="6" id="KW-0808">Transferase</keyword>
<keyword evidence="7" id="KW-0547">Nucleotide-binding</keyword>
<dbReference type="EC" id="2.7.13.3" evidence="3"/>
<dbReference type="SMART" id="SM00388">
    <property type="entry name" value="HisKA"/>
    <property type="match status" value="1"/>
</dbReference>
<evidence type="ECO:0000259" key="13">
    <source>
        <dbReference type="PROSITE" id="PS50885"/>
    </source>
</evidence>
<evidence type="ECO:0000313" key="14">
    <source>
        <dbReference type="EMBL" id="MBB5066359.1"/>
    </source>
</evidence>
<dbReference type="InterPro" id="IPR036890">
    <property type="entry name" value="HATPase_C_sf"/>
</dbReference>
<dbReference type="InterPro" id="IPR003594">
    <property type="entry name" value="HATPase_dom"/>
</dbReference>
<proteinExistence type="predicted"/>
<feature type="region of interest" description="Disordered" evidence="10">
    <location>
        <begin position="588"/>
        <end position="613"/>
    </location>
</feature>
<dbReference type="Gene3D" id="1.10.287.130">
    <property type="match status" value="1"/>
</dbReference>
<dbReference type="Pfam" id="PF14827">
    <property type="entry name" value="dCache_3"/>
    <property type="match status" value="1"/>
</dbReference>
<dbReference type="Pfam" id="PF02518">
    <property type="entry name" value="HATPase_c"/>
    <property type="match status" value="1"/>
</dbReference>
<dbReference type="SUPFAM" id="SSF47384">
    <property type="entry name" value="Homodimeric domain of signal transducing histidine kinase"/>
    <property type="match status" value="1"/>
</dbReference>
<evidence type="ECO:0000313" key="15">
    <source>
        <dbReference type="Proteomes" id="UP000584867"/>
    </source>
</evidence>
<evidence type="ECO:0000256" key="8">
    <source>
        <dbReference type="ARBA" id="ARBA00022777"/>
    </source>
</evidence>
<dbReference type="InterPro" id="IPR003660">
    <property type="entry name" value="HAMP_dom"/>
</dbReference>
<keyword evidence="11" id="KW-0472">Membrane</keyword>
<evidence type="ECO:0000256" key="4">
    <source>
        <dbReference type="ARBA" id="ARBA00022475"/>
    </source>
</evidence>
<comment type="subcellular location">
    <subcellularLocation>
        <location evidence="2">Cell membrane</location>
        <topology evidence="2">Multi-pass membrane protein</topology>
    </subcellularLocation>
</comment>
<name>A0A7W7ZVB6_9BACT</name>
<dbReference type="CDD" id="cd06225">
    <property type="entry name" value="HAMP"/>
    <property type="match status" value="1"/>
</dbReference>
<feature type="transmembrane region" description="Helical" evidence="11">
    <location>
        <begin position="275"/>
        <end position="295"/>
    </location>
</feature>
<dbReference type="PANTHER" id="PTHR44936">
    <property type="entry name" value="SENSOR PROTEIN CREC"/>
    <property type="match status" value="1"/>
</dbReference>
<dbReference type="GO" id="GO:0005886">
    <property type="term" value="C:plasma membrane"/>
    <property type="evidence" value="ECO:0007669"/>
    <property type="project" value="UniProtKB-SubCell"/>
</dbReference>
<gene>
    <name evidence="14" type="ORF">HDF15_004736</name>
</gene>
<dbReference type="EMBL" id="JACHIO010000027">
    <property type="protein sequence ID" value="MBB5066359.1"/>
    <property type="molecule type" value="Genomic_DNA"/>
</dbReference>
<dbReference type="Gene3D" id="6.10.340.10">
    <property type="match status" value="1"/>
</dbReference>
<dbReference type="InterPro" id="IPR029150">
    <property type="entry name" value="dCache_3"/>
</dbReference>
<dbReference type="SUPFAM" id="SSF55874">
    <property type="entry name" value="ATPase domain of HSP90 chaperone/DNA topoisomerase II/histidine kinase"/>
    <property type="match status" value="1"/>
</dbReference>
<evidence type="ECO:0000256" key="1">
    <source>
        <dbReference type="ARBA" id="ARBA00000085"/>
    </source>
</evidence>
<evidence type="ECO:0000256" key="2">
    <source>
        <dbReference type="ARBA" id="ARBA00004651"/>
    </source>
</evidence>
<dbReference type="Pfam" id="PF00512">
    <property type="entry name" value="HisKA"/>
    <property type="match status" value="1"/>
</dbReference>
<reference evidence="14 15" key="1">
    <citation type="submission" date="2020-08" db="EMBL/GenBank/DDBJ databases">
        <title>Genomic Encyclopedia of Type Strains, Phase IV (KMG-V): Genome sequencing to study the core and pangenomes of soil and plant-associated prokaryotes.</title>
        <authorList>
            <person name="Whitman W."/>
        </authorList>
    </citation>
    <scope>NUCLEOTIDE SEQUENCE [LARGE SCALE GENOMIC DNA]</scope>
    <source>
        <strain evidence="14 15">X5P3</strain>
    </source>
</reference>
<dbReference type="InterPro" id="IPR003661">
    <property type="entry name" value="HisK_dim/P_dom"/>
</dbReference>
<dbReference type="SMART" id="SM00387">
    <property type="entry name" value="HATPase_c"/>
    <property type="match status" value="1"/>
</dbReference>
<evidence type="ECO:0000256" key="7">
    <source>
        <dbReference type="ARBA" id="ARBA00022741"/>
    </source>
</evidence>
<evidence type="ECO:0000256" key="11">
    <source>
        <dbReference type="SAM" id="Phobius"/>
    </source>
</evidence>
<dbReference type="CDD" id="cd00075">
    <property type="entry name" value="HATPase"/>
    <property type="match status" value="1"/>
</dbReference>
<comment type="catalytic activity">
    <reaction evidence="1">
        <text>ATP + protein L-histidine = ADP + protein N-phospho-L-histidine.</text>
        <dbReference type="EC" id="2.7.13.3"/>
    </reaction>
</comment>
<dbReference type="InterPro" id="IPR050980">
    <property type="entry name" value="2C_sensor_his_kinase"/>
</dbReference>
<keyword evidence="9" id="KW-0067">ATP-binding</keyword>
<dbReference type="GO" id="GO:0005524">
    <property type="term" value="F:ATP binding"/>
    <property type="evidence" value="ECO:0007669"/>
    <property type="project" value="UniProtKB-KW"/>
</dbReference>
<keyword evidence="4" id="KW-1003">Cell membrane</keyword>
<dbReference type="SUPFAM" id="SSF158472">
    <property type="entry name" value="HAMP domain-like"/>
    <property type="match status" value="1"/>
</dbReference>
<evidence type="ECO:0000256" key="3">
    <source>
        <dbReference type="ARBA" id="ARBA00012438"/>
    </source>
</evidence>
<dbReference type="Gene3D" id="3.30.565.10">
    <property type="entry name" value="Histidine kinase-like ATPase, C-terminal domain"/>
    <property type="match status" value="1"/>
</dbReference>
<dbReference type="Pfam" id="PF00672">
    <property type="entry name" value="HAMP"/>
    <property type="match status" value="1"/>
</dbReference>
<dbReference type="RefSeq" id="WP_260331290.1">
    <property type="nucleotide sequence ID" value="NZ_JACHIO010000027.1"/>
</dbReference>
<dbReference type="PROSITE" id="PS50109">
    <property type="entry name" value="HIS_KIN"/>
    <property type="match status" value="1"/>
</dbReference>
<keyword evidence="5" id="KW-0597">Phosphoprotein</keyword>
<feature type="domain" description="HAMP" evidence="13">
    <location>
        <begin position="297"/>
        <end position="349"/>
    </location>
</feature>
<dbReference type="AlphaFoldDB" id="A0A7W7ZVB6"/>
<dbReference type="SMART" id="SM00304">
    <property type="entry name" value="HAMP"/>
    <property type="match status" value="1"/>
</dbReference>
<dbReference type="CDD" id="cd00082">
    <property type="entry name" value="HisKA"/>
    <property type="match status" value="1"/>
</dbReference>
<organism evidence="14 15">
    <name type="scientific">Granulicella mallensis</name>
    <dbReference type="NCBI Taxonomy" id="940614"/>
    <lineage>
        <taxon>Bacteria</taxon>
        <taxon>Pseudomonadati</taxon>
        <taxon>Acidobacteriota</taxon>
        <taxon>Terriglobia</taxon>
        <taxon>Terriglobales</taxon>
        <taxon>Acidobacteriaceae</taxon>
        <taxon>Granulicella</taxon>
    </lineage>
</organism>
<feature type="domain" description="Histidine kinase" evidence="12">
    <location>
        <begin position="366"/>
        <end position="577"/>
    </location>
</feature>
<keyword evidence="8 14" id="KW-0418">Kinase</keyword>
<protein>
    <recommendedName>
        <fullName evidence="3">histidine kinase</fullName>
        <ecNumber evidence="3">2.7.13.3</ecNumber>
    </recommendedName>
</protein>
<dbReference type="InterPro" id="IPR004358">
    <property type="entry name" value="Sig_transdc_His_kin-like_C"/>
</dbReference>
<feature type="compositionally biased region" description="Basic and acidic residues" evidence="10">
    <location>
        <begin position="593"/>
        <end position="613"/>
    </location>
</feature>
<dbReference type="Proteomes" id="UP000584867">
    <property type="component" value="Unassembled WGS sequence"/>
</dbReference>
<evidence type="ECO:0000256" key="9">
    <source>
        <dbReference type="ARBA" id="ARBA00022840"/>
    </source>
</evidence>
<evidence type="ECO:0000256" key="6">
    <source>
        <dbReference type="ARBA" id="ARBA00022679"/>
    </source>
</evidence>
<evidence type="ECO:0000256" key="5">
    <source>
        <dbReference type="ARBA" id="ARBA00022553"/>
    </source>
</evidence>
<keyword evidence="11" id="KW-0812">Transmembrane</keyword>
<keyword evidence="11" id="KW-1133">Transmembrane helix</keyword>
<dbReference type="PANTHER" id="PTHR44936:SF10">
    <property type="entry name" value="SENSOR PROTEIN RSTB"/>
    <property type="match status" value="1"/>
</dbReference>
<dbReference type="InterPro" id="IPR036097">
    <property type="entry name" value="HisK_dim/P_sf"/>
</dbReference>
<evidence type="ECO:0000256" key="10">
    <source>
        <dbReference type="SAM" id="MobiDB-lite"/>
    </source>
</evidence>